<name>A0AAE9SIW2_9SPIR</name>
<protein>
    <recommendedName>
        <fullName evidence="4">Lipoprotein</fullName>
    </recommendedName>
</protein>
<evidence type="ECO:0000256" key="1">
    <source>
        <dbReference type="SAM" id="SignalP"/>
    </source>
</evidence>
<evidence type="ECO:0008006" key="4">
    <source>
        <dbReference type="Google" id="ProtNLM"/>
    </source>
</evidence>
<sequence length="266" mass="29278">MKNRNFTIAAAAAIIGMALICTACQFDGQKIVDQFLLGSYGTYKWDGDKLTISSTESNFKTHFAGSGVDKVTLTKEKVNACDYLTSGTHYLDAKDMGGDVWQGIFYLNGMGFRTIKITLKSGGICEIQPGLSVEEGIKFPEDLKITGTLKLNGVNILPKEDELSTTGMPTYTKQFFAAVKSGSLKTQWVGKEVETFTGRHESSETNLGITTTTETWKGSSQLFKTKADEVYYKKVYKVDGSGHFMPDPNNFFEIYIPKGTALKPNL</sequence>
<evidence type="ECO:0000313" key="3">
    <source>
        <dbReference type="Proteomes" id="UP001058682"/>
    </source>
</evidence>
<feature type="signal peptide" evidence="1">
    <location>
        <begin position="1"/>
        <end position="23"/>
    </location>
</feature>
<proteinExistence type="predicted"/>
<evidence type="ECO:0000313" key="2">
    <source>
        <dbReference type="EMBL" id="UTY33376.1"/>
    </source>
</evidence>
<dbReference type="EMBL" id="CP038804">
    <property type="protein sequence ID" value="UTY33376.1"/>
    <property type="molecule type" value="Genomic_DNA"/>
</dbReference>
<dbReference type="Proteomes" id="UP001058682">
    <property type="component" value="Chromosome"/>
</dbReference>
<keyword evidence="1" id="KW-0732">Signal</keyword>
<gene>
    <name evidence="2" type="ORF">E4N74_04630</name>
</gene>
<dbReference type="AlphaFoldDB" id="A0AAE9SIW2"/>
<accession>A0AAE9SIW2</accession>
<organism evidence="2 3">
    <name type="scientific">Treponema putidum</name>
    <dbReference type="NCBI Taxonomy" id="221027"/>
    <lineage>
        <taxon>Bacteria</taxon>
        <taxon>Pseudomonadati</taxon>
        <taxon>Spirochaetota</taxon>
        <taxon>Spirochaetia</taxon>
        <taxon>Spirochaetales</taxon>
        <taxon>Treponemataceae</taxon>
        <taxon>Treponema</taxon>
    </lineage>
</organism>
<dbReference type="RefSeq" id="WP_255819072.1">
    <property type="nucleotide sequence ID" value="NZ_CP038803.1"/>
</dbReference>
<feature type="chain" id="PRO_5042150127" description="Lipoprotein" evidence="1">
    <location>
        <begin position="24"/>
        <end position="266"/>
    </location>
</feature>
<reference evidence="2" key="1">
    <citation type="submission" date="2019-04" db="EMBL/GenBank/DDBJ databases">
        <title>Whole genome sequencing of oral phylogroup 2 treponemes.</title>
        <authorList>
            <person name="Chan Y."/>
            <person name="Zeng H.H."/>
            <person name="Yu X.L."/>
            <person name="Leung W.K."/>
            <person name="Watt R.M."/>
        </authorList>
    </citation>
    <scope>NUCLEOTIDE SEQUENCE</scope>
    <source>
        <strain evidence="2">OMZ 835</strain>
    </source>
</reference>